<dbReference type="Pfam" id="PF07719">
    <property type="entry name" value="TPR_2"/>
    <property type="match status" value="1"/>
</dbReference>
<evidence type="ECO:0008006" key="7">
    <source>
        <dbReference type="Google" id="ProtNLM"/>
    </source>
</evidence>
<dbReference type="InterPro" id="IPR011990">
    <property type="entry name" value="TPR-like_helical_dom_sf"/>
</dbReference>
<dbReference type="InterPro" id="IPR019734">
    <property type="entry name" value="TPR_rpt"/>
</dbReference>
<keyword evidence="2 3" id="KW-0802">TPR repeat</keyword>
<dbReference type="Pfam" id="PF00515">
    <property type="entry name" value="TPR_1"/>
    <property type="match status" value="1"/>
</dbReference>
<evidence type="ECO:0000313" key="6">
    <source>
        <dbReference type="Proteomes" id="UP000193884"/>
    </source>
</evidence>
<dbReference type="Proteomes" id="UP000193884">
    <property type="component" value="Unassembled WGS sequence"/>
</dbReference>
<dbReference type="PROSITE" id="PS50005">
    <property type="entry name" value="TPR"/>
    <property type="match status" value="3"/>
</dbReference>
<evidence type="ECO:0000256" key="1">
    <source>
        <dbReference type="ARBA" id="ARBA00022737"/>
    </source>
</evidence>
<keyword evidence="6" id="KW-1185">Reference proteome</keyword>
<keyword evidence="1" id="KW-0677">Repeat</keyword>
<feature type="signal peptide" evidence="4">
    <location>
        <begin position="1"/>
        <end position="21"/>
    </location>
</feature>
<dbReference type="SUPFAM" id="SSF48452">
    <property type="entry name" value="TPR-like"/>
    <property type="match status" value="2"/>
</dbReference>
<keyword evidence="4" id="KW-0732">Signal</keyword>
<proteinExistence type="predicted"/>
<dbReference type="InterPro" id="IPR050498">
    <property type="entry name" value="Ycf3"/>
</dbReference>
<dbReference type="PANTHER" id="PTHR44858:SF1">
    <property type="entry name" value="UDP-N-ACETYLGLUCOSAMINE--PEPTIDE N-ACETYLGLUCOSAMINYLTRANSFERASE SPINDLY-RELATED"/>
    <property type="match status" value="1"/>
</dbReference>
<accession>A0ABX3XC81</accession>
<feature type="chain" id="PRO_5047544906" description="Tetratricopeptide repeat-containing protein" evidence="4">
    <location>
        <begin position="22"/>
        <end position="265"/>
    </location>
</feature>
<sequence>MLKVFGTAPVMILLLAAPASAQKPEGQFRNVELCNAASSPDRRIEACSAFIAAGRGGPQALAMAHNNRGIAYAAKVDYDRAVADFEAAIGIDPTFAKPVNNRGAARLRTGDYDAAMEDFDRAIALQPAYPGAFVNRAEGWLKKGDLVRAESDYTAATRLNADMEVAWSGLCWIRASTGDPQGAVEACDKAIGSGAHTAATYDSRALAHLRAGRTDAAIADYDAALRIDPTLATALYGRGRAKIRRGETASGEADVAAAKAVRGDI</sequence>
<feature type="repeat" description="TPR" evidence="3">
    <location>
        <begin position="198"/>
        <end position="231"/>
    </location>
</feature>
<dbReference type="SMART" id="SM00028">
    <property type="entry name" value="TPR"/>
    <property type="match status" value="5"/>
</dbReference>
<feature type="non-terminal residue" evidence="5">
    <location>
        <position position="265"/>
    </location>
</feature>
<evidence type="ECO:0000313" key="5">
    <source>
        <dbReference type="EMBL" id="OSJ36698.1"/>
    </source>
</evidence>
<dbReference type="Pfam" id="PF13414">
    <property type="entry name" value="TPR_11"/>
    <property type="match status" value="1"/>
</dbReference>
<reference evidence="5 6" key="1">
    <citation type="submission" date="2017-03" db="EMBL/GenBank/DDBJ databases">
        <title>Whole genome sequences of fourteen strains of Bradyrhizobium canariense and one strain of Bradyrhizobium japonicum isolated from Lupinus (Papilionoideae: Genisteae) species in Algeria.</title>
        <authorList>
            <person name="Crovadore J."/>
            <person name="Chekireb D."/>
            <person name="Brachmann A."/>
            <person name="Chablais R."/>
            <person name="Cochard B."/>
            <person name="Lefort F."/>
        </authorList>
    </citation>
    <scope>NUCLEOTIDE SEQUENCE [LARGE SCALE GENOMIC DNA]</scope>
    <source>
        <strain evidence="5 6">UBMAN05</strain>
    </source>
</reference>
<evidence type="ECO:0000256" key="4">
    <source>
        <dbReference type="SAM" id="SignalP"/>
    </source>
</evidence>
<evidence type="ECO:0000256" key="2">
    <source>
        <dbReference type="ARBA" id="ARBA00022803"/>
    </source>
</evidence>
<name>A0ABX3XC81_9BRAD</name>
<dbReference type="Gene3D" id="1.25.40.10">
    <property type="entry name" value="Tetratricopeptide repeat domain"/>
    <property type="match status" value="4"/>
</dbReference>
<dbReference type="EMBL" id="NAFK01000073">
    <property type="protein sequence ID" value="OSJ36698.1"/>
    <property type="molecule type" value="Genomic_DNA"/>
</dbReference>
<organism evidence="5 6">
    <name type="scientific">Bradyrhizobium canariense</name>
    <dbReference type="NCBI Taxonomy" id="255045"/>
    <lineage>
        <taxon>Bacteria</taxon>
        <taxon>Pseudomonadati</taxon>
        <taxon>Pseudomonadota</taxon>
        <taxon>Alphaproteobacteria</taxon>
        <taxon>Hyphomicrobiales</taxon>
        <taxon>Nitrobacteraceae</taxon>
        <taxon>Bradyrhizobium</taxon>
    </lineage>
</organism>
<dbReference type="PANTHER" id="PTHR44858">
    <property type="entry name" value="TETRATRICOPEPTIDE REPEAT PROTEIN 6"/>
    <property type="match status" value="1"/>
</dbReference>
<gene>
    <name evidence="5" type="ORF">BST63_00360</name>
</gene>
<comment type="caution">
    <text evidence="5">The sequence shown here is derived from an EMBL/GenBank/DDBJ whole genome shotgun (WGS) entry which is preliminary data.</text>
</comment>
<dbReference type="InterPro" id="IPR013105">
    <property type="entry name" value="TPR_2"/>
</dbReference>
<evidence type="ECO:0000256" key="3">
    <source>
        <dbReference type="PROSITE-ProRule" id="PRU00339"/>
    </source>
</evidence>
<protein>
    <recommendedName>
        <fullName evidence="7">Tetratricopeptide repeat-containing protein</fullName>
    </recommendedName>
</protein>
<feature type="repeat" description="TPR" evidence="3">
    <location>
        <begin position="62"/>
        <end position="95"/>
    </location>
</feature>
<dbReference type="PROSITE" id="PS50293">
    <property type="entry name" value="TPR_REGION"/>
    <property type="match status" value="1"/>
</dbReference>
<feature type="repeat" description="TPR" evidence="3">
    <location>
        <begin position="96"/>
        <end position="129"/>
    </location>
</feature>